<evidence type="ECO:0000256" key="1">
    <source>
        <dbReference type="ARBA" id="ARBA00022801"/>
    </source>
</evidence>
<reference evidence="4 5" key="1">
    <citation type="journal article" date="2017" name="Int. J. Syst. Evol. Microbiol.">
        <title>Ramlibacter monticola sp. nov., isolated from forest soil.</title>
        <authorList>
            <person name="Chaudhary D.K."/>
            <person name="Kim J."/>
        </authorList>
    </citation>
    <scope>NUCLEOTIDE SEQUENCE [LARGE SCALE GENOMIC DNA]</scope>
    <source>
        <strain evidence="4 5">KACC 19175</strain>
    </source>
</reference>
<dbReference type="GO" id="GO:0016787">
    <property type="term" value="F:hydrolase activity"/>
    <property type="evidence" value="ECO:0007669"/>
    <property type="project" value="UniProtKB-KW"/>
</dbReference>
<dbReference type="AlphaFoldDB" id="A0A936YXW0"/>
<gene>
    <name evidence="4" type="ORF">JJ685_05815</name>
</gene>
<dbReference type="Gene3D" id="3.40.50.10890">
    <property type="match status" value="1"/>
</dbReference>
<evidence type="ECO:0000259" key="3">
    <source>
        <dbReference type="SMART" id="SM01027"/>
    </source>
</evidence>
<dbReference type="GO" id="GO:0004521">
    <property type="term" value="F:RNA endonuclease activity"/>
    <property type="evidence" value="ECO:0007669"/>
    <property type="project" value="TreeGrafter"/>
</dbReference>
<dbReference type="Pfam" id="PF07521">
    <property type="entry name" value="RMMBL"/>
    <property type="match status" value="1"/>
</dbReference>
<dbReference type="SUPFAM" id="SSF56281">
    <property type="entry name" value="Metallo-hydrolase/oxidoreductase"/>
    <property type="match status" value="1"/>
</dbReference>
<dbReference type="Gene3D" id="3.60.15.10">
    <property type="entry name" value="Ribonuclease Z/Hydroxyacylglutathione hydrolase-like"/>
    <property type="match status" value="1"/>
</dbReference>
<dbReference type="PANTHER" id="PTHR11203:SF37">
    <property type="entry name" value="INTEGRATOR COMPLEX SUBUNIT 11"/>
    <property type="match status" value="1"/>
</dbReference>
<sequence>MRLTFLGAAGTVTGSKYLLEHDGRRVLVDCGLFQGLKQLRLRNWDRLPLPASQVDAVVLTHAHIDHSGYLPALAKQGFRGPVFSTPATQELAALLLPDSGHLQEEDAFYANRHGFSRHSPALPLYTEQDGRRVLQQFRPRGFGEAFEPVPGLTVRFSPAGHILGAASVHVAWNGGSLLFSGDLGRDEDILMRPPAPPPAAGHVVIESTYGDRLHAREDVAATLAETVRRTAGRGGIVVVPAFAVGRAQALLYLLATLKRERRIPDLPLFLNSPMAADVTDIYHRHHGEHRLDASQCEAMCLCARVVNTVEESRKLNELRFPAVIVSASGMATGGRVVHHLKAFAPDRRNTILLAGYQAAGTRGAALAEGARTLKIHGDYVPVRAEVVSLGSLSAHADREELLRWIGRLPGAPRRVFVTHGEPVAADRLRLAIEERHRWPCTVAEQLQAVDL</sequence>
<dbReference type="InterPro" id="IPR036866">
    <property type="entry name" value="RibonucZ/Hydroxyglut_hydro"/>
</dbReference>
<dbReference type="InterPro" id="IPR001279">
    <property type="entry name" value="Metallo-B-lactamas"/>
</dbReference>
<dbReference type="Pfam" id="PF00753">
    <property type="entry name" value="Lactamase_B"/>
    <property type="match status" value="1"/>
</dbReference>
<dbReference type="PANTHER" id="PTHR11203">
    <property type="entry name" value="CLEAVAGE AND POLYADENYLATION SPECIFICITY FACTOR FAMILY MEMBER"/>
    <property type="match status" value="1"/>
</dbReference>
<protein>
    <submittedName>
        <fullName evidence="4">MBL fold metallo-hydrolase</fullName>
    </submittedName>
</protein>
<evidence type="ECO:0000313" key="5">
    <source>
        <dbReference type="Proteomes" id="UP000599109"/>
    </source>
</evidence>
<keyword evidence="1" id="KW-0378">Hydrolase</keyword>
<organism evidence="4 5">
    <name type="scientific">Ramlibacter monticola</name>
    <dbReference type="NCBI Taxonomy" id="1926872"/>
    <lineage>
        <taxon>Bacteria</taxon>
        <taxon>Pseudomonadati</taxon>
        <taxon>Pseudomonadota</taxon>
        <taxon>Betaproteobacteria</taxon>
        <taxon>Burkholderiales</taxon>
        <taxon>Comamonadaceae</taxon>
        <taxon>Ramlibacter</taxon>
    </lineage>
</organism>
<dbReference type="InterPro" id="IPR011108">
    <property type="entry name" value="RMMBL"/>
</dbReference>
<feature type="domain" description="Metallo-beta-lactamase" evidence="2">
    <location>
        <begin position="13"/>
        <end position="235"/>
    </location>
</feature>
<proteinExistence type="predicted"/>
<comment type="caution">
    <text evidence="4">The sequence shown here is derived from an EMBL/GenBank/DDBJ whole genome shotgun (WGS) entry which is preliminary data.</text>
</comment>
<dbReference type="InterPro" id="IPR022712">
    <property type="entry name" value="Beta_Casp"/>
</dbReference>
<evidence type="ECO:0000313" key="4">
    <source>
        <dbReference type="EMBL" id="MBL0390657.1"/>
    </source>
</evidence>
<feature type="domain" description="Beta-Casp" evidence="3">
    <location>
        <begin position="247"/>
        <end position="366"/>
    </location>
</feature>
<dbReference type="SMART" id="SM00849">
    <property type="entry name" value="Lactamase_B"/>
    <property type="match status" value="1"/>
</dbReference>
<dbReference type="RefSeq" id="WP_201673247.1">
    <property type="nucleotide sequence ID" value="NZ_JAEQNE010000001.1"/>
</dbReference>
<dbReference type="Pfam" id="PF10996">
    <property type="entry name" value="Beta-Casp"/>
    <property type="match status" value="1"/>
</dbReference>
<dbReference type="SMART" id="SM01027">
    <property type="entry name" value="Beta-Casp"/>
    <property type="match status" value="1"/>
</dbReference>
<dbReference type="EMBL" id="JAEQNE010000001">
    <property type="protein sequence ID" value="MBL0390657.1"/>
    <property type="molecule type" value="Genomic_DNA"/>
</dbReference>
<accession>A0A936YXW0</accession>
<name>A0A936YXW0_9BURK</name>
<keyword evidence="5" id="KW-1185">Reference proteome</keyword>
<dbReference type="Proteomes" id="UP000599109">
    <property type="component" value="Unassembled WGS sequence"/>
</dbReference>
<dbReference type="CDD" id="cd16295">
    <property type="entry name" value="TTHA0252-CPSF-like_MBL-fold"/>
    <property type="match status" value="1"/>
</dbReference>
<evidence type="ECO:0000259" key="2">
    <source>
        <dbReference type="SMART" id="SM00849"/>
    </source>
</evidence>
<dbReference type="InterPro" id="IPR050698">
    <property type="entry name" value="MBL"/>
</dbReference>